<feature type="region of interest" description="Disordered" evidence="1">
    <location>
        <begin position="115"/>
        <end position="141"/>
    </location>
</feature>
<dbReference type="EMBL" id="QGKX02000996">
    <property type="protein sequence ID" value="KAF3555290.1"/>
    <property type="molecule type" value="Genomic_DNA"/>
</dbReference>
<evidence type="ECO:0000313" key="3">
    <source>
        <dbReference type="Proteomes" id="UP000712600"/>
    </source>
</evidence>
<comment type="caution">
    <text evidence="2">The sequence shown here is derived from an EMBL/GenBank/DDBJ whole genome shotgun (WGS) entry which is preliminary data.</text>
</comment>
<sequence>MARTNVELSEETQSEWSSRVNAMQRADLIARASAIRGDPMQSKTNRFSLEPLSLTFWSSPERSFEQKIEDVSFIRRIPNRILDALQINAPRLRPGAAPIILLRLTRAVLHSEIEESQGCHRREIQEQSLPRGGDVPPQKDRSRDLFYNSFGSFGGGDNFFLPKKKKIRPEKERVRAGKTPKQKHLTIKEKRSSIRSRTQGDTDAVLRGVVSFVEKNPISKDDDSPHPHHFVFSDRRATSRRINRFNPPQSILSFQIPAIHACIQLHTVVVVILLRHLNLHDSSSLSPESVVRVVVVSISLPSFSSIAMA</sequence>
<reference evidence="2" key="1">
    <citation type="submission" date="2019-12" db="EMBL/GenBank/DDBJ databases">
        <title>Genome sequencing and annotation of Brassica cretica.</title>
        <authorList>
            <person name="Studholme D.J."/>
            <person name="Sarris P."/>
        </authorList>
    </citation>
    <scope>NUCLEOTIDE SEQUENCE</scope>
    <source>
        <strain evidence="2">PFS-109/04</strain>
        <tissue evidence="2">Leaf</tissue>
    </source>
</reference>
<proteinExistence type="predicted"/>
<feature type="compositionally biased region" description="Basic and acidic residues" evidence="1">
    <location>
        <begin position="115"/>
        <end position="125"/>
    </location>
</feature>
<accession>A0A8S9QYP9</accession>
<gene>
    <name evidence="2" type="ORF">F2Q69_00011305</name>
</gene>
<dbReference type="Proteomes" id="UP000712600">
    <property type="component" value="Unassembled WGS sequence"/>
</dbReference>
<evidence type="ECO:0000313" key="2">
    <source>
        <dbReference type="EMBL" id="KAF3555290.1"/>
    </source>
</evidence>
<organism evidence="2 3">
    <name type="scientific">Brassica cretica</name>
    <name type="common">Mustard</name>
    <dbReference type="NCBI Taxonomy" id="69181"/>
    <lineage>
        <taxon>Eukaryota</taxon>
        <taxon>Viridiplantae</taxon>
        <taxon>Streptophyta</taxon>
        <taxon>Embryophyta</taxon>
        <taxon>Tracheophyta</taxon>
        <taxon>Spermatophyta</taxon>
        <taxon>Magnoliopsida</taxon>
        <taxon>eudicotyledons</taxon>
        <taxon>Gunneridae</taxon>
        <taxon>Pentapetalae</taxon>
        <taxon>rosids</taxon>
        <taxon>malvids</taxon>
        <taxon>Brassicales</taxon>
        <taxon>Brassicaceae</taxon>
        <taxon>Brassiceae</taxon>
        <taxon>Brassica</taxon>
    </lineage>
</organism>
<name>A0A8S9QYP9_BRACR</name>
<protein>
    <submittedName>
        <fullName evidence="2">Uncharacterized protein</fullName>
    </submittedName>
</protein>
<dbReference type="AlphaFoldDB" id="A0A8S9QYP9"/>
<evidence type="ECO:0000256" key="1">
    <source>
        <dbReference type="SAM" id="MobiDB-lite"/>
    </source>
</evidence>